<dbReference type="GO" id="GO:0004930">
    <property type="term" value="F:G protein-coupled receptor activity"/>
    <property type="evidence" value="ECO:0007669"/>
    <property type="project" value="UniProtKB-KW"/>
</dbReference>
<comment type="similarity">
    <text evidence="2">Belongs to the G-protein coupled receptor 1 family.</text>
</comment>
<dbReference type="STRING" id="166423.A0A0N0BGL1"/>
<keyword evidence="14" id="KW-1185">Reference proteome</keyword>
<dbReference type="GO" id="GO:0001591">
    <property type="term" value="F:dopamine neurotransmitter receptor activity, coupled via Gi/Go"/>
    <property type="evidence" value="ECO:0007669"/>
    <property type="project" value="TreeGrafter"/>
</dbReference>
<dbReference type="PANTHER" id="PTHR24248:SF125">
    <property type="entry name" value="DOPAMINE D2-LIKE RECEPTOR"/>
    <property type="match status" value="1"/>
</dbReference>
<feature type="domain" description="G-protein coupled receptors family 1 profile" evidence="12">
    <location>
        <begin position="265"/>
        <end position="307"/>
    </location>
</feature>
<keyword evidence="5 11" id="KW-1133">Transmembrane helix</keyword>
<evidence type="ECO:0000256" key="9">
    <source>
        <dbReference type="ARBA" id="ARBA00023170"/>
    </source>
</evidence>
<keyword evidence="6" id="KW-0297">G-protein coupled receptor</keyword>
<evidence type="ECO:0000256" key="7">
    <source>
        <dbReference type="ARBA" id="ARBA00023136"/>
    </source>
</evidence>
<reference evidence="13 14" key="1">
    <citation type="submission" date="2015-07" db="EMBL/GenBank/DDBJ databases">
        <title>The genome of Melipona quadrifasciata.</title>
        <authorList>
            <person name="Pan H."/>
            <person name="Kapheim K."/>
        </authorList>
    </citation>
    <scope>NUCLEOTIDE SEQUENCE [LARGE SCALE GENOMIC DNA]</scope>
    <source>
        <strain evidence="13">0111107301</strain>
        <tissue evidence="13">Whole body</tissue>
    </source>
</reference>
<keyword evidence="10" id="KW-0807">Transducer</keyword>
<comment type="subcellular location">
    <subcellularLocation>
        <location evidence="1">Cell membrane</location>
        <topology evidence="1">Multi-pass membrane protein</topology>
    </subcellularLocation>
</comment>
<sequence length="416" mass="46257">MHVSLSHIVQLFVYKLAIFPAIFPTGGNHETLHVDVFYFIIGKCRDPVPANARKSVMIDNIAARSEMGTYANDQPQVVKSILRNLSFDYMQRSTDLFSGNATKNAVTIDDETVFNDVSSRSGEADTSTSTGVGYELGWFNDSTTIGSTPSGSLFSVSSSSSFFSSVSPSSPSFDNYTSITDLFLFDDLNDYISQLNYSAFVNLTAYYDLNLNGSVNCTSSIVAGTAADVVRPGECGPTADVDEKTNANSWWALILVIVPCLTLFGNVLVILAVVRERALQTVTNYFIVSLAVADLLVAVLVMPFAVYVLKKETEKNVRARDGQSEPVQQRIRENWTENYKEMWIEGAERRNRDVLERRESEKDIIQRFTMLQIVDVTEGGSLIFRNNCIFKKIDCKCVPLEVILENPPNFVNFVAM</sequence>
<evidence type="ECO:0000256" key="11">
    <source>
        <dbReference type="SAM" id="Phobius"/>
    </source>
</evidence>
<evidence type="ECO:0000259" key="12">
    <source>
        <dbReference type="PROSITE" id="PS50262"/>
    </source>
</evidence>
<dbReference type="AlphaFoldDB" id="A0A0N0BGL1"/>
<keyword evidence="3" id="KW-1003">Cell membrane</keyword>
<evidence type="ECO:0000256" key="6">
    <source>
        <dbReference type="ARBA" id="ARBA00023040"/>
    </source>
</evidence>
<evidence type="ECO:0000313" key="14">
    <source>
        <dbReference type="Proteomes" id="UP000053105"/>
    </source>
</evidence>
<proteinExistence type="inferred from homology"/>
<keyword evidence="4 11" id="KW-0812">Transmembrane</keyword>
<organism evidence="13 14">
    <name type="scientific">Melipona quadrifasciata</name>
    <dbReference type="NCBI Taxonomy" id="166423"/>
    <lineage>
        <taxon>Eukaryota</taxon>
        <taxon>Metazoa</taxon>
        <taxon>Ecdysozoa</taxon>
        <taxon>Arthropoda</taxon>
        <taxon>Hexapoda</taxon>
        <taxon>Insecta</taxon>
        <taxon>Pterygota</taxon>
        <taxon>Neoptera</taxon>
        <taxon>Endopterygota</taxon>
        <taxon>Hymenoptera</taxon>
        <taxon>Apocrita</taxon>
        <taxon>Aculeata</taxon>
        <taxon>Apoidea</taxon>
        <taxon>Anthophila</taxon>
        <taxon>Apidae</taxon>
        <taxon>Melipona</taxon>
    </lineage>
</organism>
<dbReference type="InterPro" id="IPR000276">
    <property type="entry name" value="GPCR_Rhodpsn"/>
</dbReference>
<dbReference type="GO" id="GO:0045202">
    <property type="term" value="C:synapse"/>
    <property type="evidence" value="ECO:0007669"/>
    <property type="project" value="GOC"/>
</dbReference>
<protein>
    <submittedName>
        <fullName evidence="13">Dopamine D2-like receptor</fullName>
    </submittedName>
</protein>
<dbReference type="Pfam" id="PF00001">
    <property type="entry name" value="7tm_1"/>
    <property type="match status" value="1"/>
</dbReference>
<evidence type="ECO:0000256" key="2">
    <source>
        <dbReference type="ARBA" id="ARBA00010663"/>
    </source>
</evidence>
<evidence type="ECO:0000256" key="10">
    <source>
        <dbReference type="ARBA" id="ARBA00023224"/>
    </source>
</evidence>
<dbReference type="EMBL" id="KQ435783">
    <property type="protein sequence ID" value="KOX74714.1"/>
    <property type="molecule type" value="Genomic_DNA"/>
</dbReference>
<accession>A0A0N0BGL1</accession>
<dbReference type="GO" id="GO:0005886">
    <property type="term" value="C:plasma membrane"/>
    <property type="evidence" value="ECO:0007669"/>
    <property type="project" value="UniProtKB-SubCell"/>
</dbReference>
<feature type="transmembrane region" description="Helical" evidence="11">
    <location>
        <begin position="250"/>
        <end position="274"/>
    </location>
</feature>
<keyword evidence="8" id="KW-1015">Disulfide bond</keyword>
<name>A0A0N0BGL1_9HYME</name>
<evidence type="ECO:0000313" key="13">
    <source>
        <dbReference type="EMBL" id="KOX74714.1"/>
    </source>
</evidence>
<keyword evidence="9 13" id="KW-0675">Receptor</keyword>
<gene>
    <name evidence="13" type="ORF">WN51_13149</name>
</gene>
<dbReference type="InterPro" id="IPR017452">
    <property type="entry name" value="GPCR_Rhodpsn_7TM"/>
</dbReference>
<dbReference type="PROSITE" id="PS50262">
    <property type="entry name" value="G_PROTEIN_RECEP_F1_2"/>
    <property type="match status" value="1"/>
</dbReference>
<evidence type="ECO:0000256" key="4">
    <source>
        <dbReference type="ARBA" id="ARBA00022692"/>
    </source>
</evidence>
<dbReference type="OrthoDB" id="10010417at2759"/>
<keyword evidence="7 11" id="KW-0472">Membrane</keyword>
<evidence type="ECO:0000256" key="1">
    <source>
        <dbReference type="ARBA" id="ARBA00004651"/>
    </source>
</evidence>
<dbReference type="Proteomes" id="UP000053105">
    <property type="component" value="Unassembled WGS sequence"/>
</dbReference>
<evidence type="ECO:0000256" key="3">
    <source>
        <dbReference type="ARBA" id="ARBA00022475"/>
    </source>
</evidence>
<feature type="transmembrane region" description="Helical" evidence="11">
    <location>
        <begin position="286"/>
        <end position="309"/>
    </location>
</feature>
<dbReference type="PANTHER" id="PTHR24248">
    <property type="entry name" value="ADRENERGIC RECEPTOR-RELATED G-PROTEIN COUPLED RECEPTOR"/>
    <property type="match status" value="1"/>
</dbReference>
<dbReference type="SUPFAM" id="SSF81321">
    <property type="entry name" value="Family A G protein-coupled receptor-like"/>
    <property type="match status" value="1"/>
</dbReference>
<dbReference type="PRINTS" id="PR00237">
    <property type="entry name" value="GPCRRHODOPSN"/>
</dbReference>
<evidence type="ECO:0000256" key="5">
    <source>
        <dbReference type="ARBA" id="ARBA00022989"/>
    </source>
</evidence>
<dbReference type="Gene3D" id="1.20.1070.10">
    <property type="entry name" value="Rhodopsin 7-helix transmembrane proteins"/>
    <property type="match status" value="1"/>
</dbReference>
<evidence type="ECO:0000256" key="8">
    <source>
        <dbReference type="ARBA" id="ARBA00023157"/>
    </source>
</evidence>